<evidence type="ECO:0000313" key="11">
    <source>
        <dbReference type="EMBL" id="MDF0592713.1"/>
    </source>
</evidence>
<evidence type="ECO:0000256" key="5">
    <source>
        <dbReference type="ARBA" id="ARBA00022989"/>
    </source>
</evidence>
<comment type="subcellular location">
    <subcellularLocation>
        <location evidence="1">Cell membrane</location>
        <topology evidence="1">Multi-pass membrane protein</topology>
    </subcellularLocation>
</comment>
<dbReference type="RefSeq" id="WP_316968421.1">
    <property type="nucleotide sequence ID" value="NZ_JARFPL010000008.1"/>
</dbReference>
<name>A0ABT5XDD3_9EURY</name>
<organism evidence="11 12">
    <name type="scientific">Candidatus Methanocrinis alkalitolerans</name>
    <dbReference type="NCBI Taxonomy" id="3033395"/>
    <lineage>
        <taxon>Archaea</taxon>
        <taxon>Methanobacteriati</taxon>
        <taxon>Methanobacteriota</taxon>
        <taxon>Stenosarchaea group</taxon>
        <taxon>Methanomicrobia</taxon>
        <taxon>Methanotrichales</taxon>
        <taxon>Methanotrichaceae</taxon>
        <taxon>Methanocrinis</taxon>
    </lineage>
</organism>
<dbReference type="Gene3D" id="2.30.30.60">
    <property type="match status" value="1"/>
</dbReference>
<dbReference type="SUPFAM" id="SSF50182">
    <property type="entry name" value="Sm-like ribonucleoproteins"/>
    <property type="match status" value="1"/>
</dbReference>
<keyword evidence="4 8" id="KW-0812">Transmembrane</keyword>
<protein>
    <submittedName>
        <fullName evidence="11">Mechanosensitive ion channel family protein</fullName>
    </submittedName>
</protein>
<comment type="caution">
    <text evidence="11">The sequence shown here is derived from an EMBL/GenBank/DDBJ whole genome shotgun (WGS) entry which is preliminary data.</text>
</comment>
<feature type="domain" description="Mechanosensitive ion channel MscS C-terminal" evidence="10">
    <location>
        <begin position="254"/>
        <end position="336"/>
    </location>
</feature>
<keyword evidence="5 8" id="KW-1133">Transmembrane helix</keyword>
<accession>A0ABT5XDD3</accession>
<evidence type="ECO:0000313" key="12">
    <source>
        <dbReference type="Proteomes" id="UP001215956"/>
    </source>
</evidence>
<keyword evidence="3" id="KW-1003">Cell membrane</keyword>
<feature type="transmembrane region" description="Helical" evidence="8">
    <location>
        <begin position="135"/>
        <end position="152"/>
    </location>
</feature>
<dbReference type="Gene3D" id="3.30.70.100">
    <property type="match status" value="1"/>
</dbReference>
<evidence type="ECO:0000256" key="3">
    <source>
        <dbReference type="ARBA" id="ARBA00022475"/>
    </source>
</evidence>
<evidence type="ECO:0000256" key="4">
    <source>
        <dbReference type="ARBA" id="ARBA00022692"/>
    </source>
</evidence>
<sequence>MNEDQTPFGEESIFYEYAAPPQLAPEEIDPASNLTDGAAGLPEGGVPDLPSPLVGYESPPVLETLADQMNIAFGIDVASIVGMLLKIILIIAATYLAAKMVNRALKIKLPEMMGGRKTGIDAETEQTFRLLVSRLLVAAIYAIGFLLVVFQIPGLSNIAVTLLAGAGVAAIAVSFAAQDSISNVISGIFLAVFHPFRVGDRIDFNGDYGHVEDLTLRHTTILTWDGRRVFVPNSIMSNQAIVNWTITDPIITWTVDVGIAYDADIDKARDIMLEVAKRHPLVLKNRDIEVRVTELGDFAVNMRLLYEIPNRGIAFATHCEIREAVKKRFDKEGIEIPFPYRNLIIQTPEGSKLCPSSGEAADVGSSGASGGEPGTSGGGPPSGDRL</sequence>
<keyword evidence="6 8" id="KW-0472">Membrane</keyword>
<feature type="region of interest" description="Disordered" evidence="7">
    <location>
        <begin position="351"/>
        <end position="386"/>
    </location>
</feature>
<dbReference type="InterPro" id="IPR049278">
    <property type="entry name" value="MS_channel_C"/>
</dbReference>
<dbReference type="InterPro" id="IPR045275">
    <property type="entry name" value="MscS_archaea/bacteria_type"/>
</dbReference>
<evidence type="ECO:0000256" key="7">
    <source>
        <dbReference type="SAM" id="MobiDB-lite"/>
    </source>
</evidence>
<dbReference type="InterPro" id="IPR011066">
    <property type="entry name" value="MscS_channel_C_sf"/>
</dbReference>
<evidence type="ECO:0000256" key="6">
    <source>
        <dbReference type="ARBA" id="ARBA00023136"/>
    </source>
</evidence>
<evidence type="ECO:0000259" key="10">
    <source>
        <dbReference type="Pfam" id="PF21082"/>
    </source>
</evidence>
<feature type="compositionally biased region" description="Low complexity" evidence="7">
    <location>
        <begin position="356"/>
        <end position="366"/>
    </location>
</feature>
<evidence type="ECO:0000256" key="2">
    <source>
        <dbReference type="ARBA" id="ARBA00008017"/>
    </source>
</evidence>
<dbReference type="InterPro" id="IPR006685">
    <property type="entry name" value="MscS_channel_2nd"/>
</dbReference>
<evidence type="ECO:0000256" key="8">
    <source>
        <dbReference type="SAM" id="Phobius"/>
    </source>
</evidence>
<reference evidence="11 12" key="1">
    <citation type="submission" date="2023-03" db="EMBL/GenBank/DDBJ databases">
        <title>Whole genome sequencing of Methanotrichaceae archaeon M04Ac.</title>
        <authorList>
            <person name="Khomyakova M.A."/>
            <person name="Merkel A.Y."/>
            <person name="Slobodkin A.I."/>
        </authorList>
    </citation>
    <scope>NUCLEOTIDE SEQUENCE [LARGE SCALE GENOMIC DNA]</scope>
    <source>
        <strain evidence="11 12">M04Ac</strain>
    </source>
</reference>
<dbReference type="SUPFAM" id="SSF82689">
    <property type="entry name" value="Mechanosensitive channel protein MscS (YggB), C-terminal domain"/>
    <property type="match status" value="1"/>
</dbReference>
<comment type="similarity">
    <text evidence="2">Belongs to the MscS (TC 1.A.23) family.</text>
</comment>
<dbReference type="InterPro" id="IPR010920">
    <property type="entry name" value="LSM_dom_sf"/>
</dbReference>
<dbReference type="Pfam" id="PF00924">
    <property type="entry name" value="MS_channel_2nd"/>
    <property type="match status" value="1"/>
</dbReference>
<dbReference type="PANTHER" id="PTHR30221">
    <property type="entry name" value="SMALL-CONDUCTANCE MECHANOSENSITIVE CHANNEL"/>
    <property type="match status" value="1"/>
</dbReference>
<keyword evidence="12" id="KW-1185">Reference proteome</keyword>
<proteinExistence type="inferred from homology"/>
<dbReference type="EMBL" id="JARFPL010000008">
    <property type="protein sequence ID" value="MDF0592713.1"/>
    <property type="molecule type" value="Genomic_DNA"/>
</dbReference>
<dbReference type="Gene3D" id="1.10.287.1260">
    <property type="match status" value="1"/>
</dbReference>
<dbReference type="PANTHER" id="PTHR30221:SF1">
    <property type="entry name" value="SMALL-CONDUCTANCE MECHANOSENSITIVE CHANNEL"/>
    <property type="match status" value="1"/>
</dbReference>
<dbReference type="InterPro" id="IPR023408">
    <property type="entry name" value="MscS_beta-dom_sf"/>
</dbReference>
<gene>
    <name evidence="11" type="ORF">P0O24_03855</name>
</gene>
<dbReference type="Proteomes" id="UP001215956">
    <property type="component" value="Unassembled WGS sequence"/>
</dbReference>
<feature type="transmembrane region" description="Helical" evidence="8">
    <location>
        <begin position="71"/>
        <end position="98"/>
    </location>
</feature>
<feature type="transmembrane region" description="Helical" evidence="8">
    <location>
        <begin position="158"/>
        <end position="177"/>
    </location>
</feature>
<feature type="compositionally biased region" description="Gly residues" evidence="7">
    <location>
        <begin position="367"/>
        <end position="386"/>
    </location>
</feature>
<feature type="domain" description="Mechanosensitive ion channel MscS" evidence="9">
    <location>
        <begin position="179"/>
        <end position="245"/>
    </location>
</feature>
<evidence type="ECO:0000256" key="1">
    <source>
        <dbReference type="ARBA" id="ARBA00004651"/>
    </source>
</evidence>
<dbReference type="Pfam" id="PF21082">
    <property type="entry name" value="MS_channel_3rd"/>
    <property type="match status" value="1"/>
</dbReference>
<evidence type="ECO:0000259" key="9">
    <source>
        <dbReference type="Pfam" id="PF00924"/>
    </source>
</evidence>